<dbReference type="Proteomes" id="UP000289323">
    <property type="component" value="Unassembled WGS sequence"/>
</dbReference>
<dbReference type="Gene3D" id="1.10.8.270">
    <property type="entry name" value="putative rabgap domain of human tbc1 domain family member 14 like domains"/>
    <property type="match status" value="1"/>
</dbReference>
<dbReference type="GO" id="GO:0031267">
    <property type="term" value="F:small GTPase binding"/>
    <property type="evidence" value="ECO:0007669"/>
    <property type="project" value="TreeGrafter"/>
</dbReference>
<feature type="region of interest" description="Disordered" evidence="1">
    <location>
        <begin position="329"/>
        <end position="369"/>
    </location>
</feature>
<name>A0A446BQX2_9PEZI</name>
<feature type="compositionally biased region" description="Basic residues" evidence="1">
    <location>
        <begin position="158"/>
        <end position="170"/>
    </location>
</feature>
<dbReference type="Gene3D" id="1.10.10.750">
    <property type="entry name" value="Ypt/Rab-GAP domain of gyp1p, domain 1"/>
    <property type="match status" value="1"/>
</dbReference>
<dbReference type="PANTHER" id="PTHR47219">
    <property type="entry name" value="RAB GTPASE-ACTIVATING PROTEIN 1-LIKE"/>
    <property type="match status" value="1"/>
</dbReference>
<evidence type="ECO:0000256" key="1">
    <source>
        <dbReference type="SAM" id="MobiDB-lite"/>
    </source>
</evidence>
<dbReference type="FunFam" id="1.10.8.270:FF:000034">
    <property type="entry name" value="TBC (Tre-2/Bub2/Cdc16) domain family"/>
    <property type="match status" value="1"/>
</dbReference>
<dbReference type="SMART" id="SM00164">
    <property type="entry name" value="TBC"/>
    <property type="match status" value="1"/>
</dbReference>
<dbReference type="AlphaFoldDB" id="A0A446BQX2"/>
<gene>
    <name evidence="3" type="ORF">TT172_LOCUS7311</name>
</gene>
<feature type="region of interest" description="Disordered" evidence="1">
    <location>
        <begin position="1"/>
        <end position="43"/>
    </location>
</feature>
<evidence type="ECO:0000259" key="2">
    <source>
        <dbReference type="PROSITE" id="PS50086"/>
    </source>
</evidence>
<organism evidence="3 4">
    <name type="scientific">Thermothielavioides terrestris</name>
    <dbReference type="NCBI Taxonomy" id="2587410"/>
    <lineage>
        <taxon>Eukaryota</taxon>
        <taxon>Fungi</taxon>
        <taxon>Dikarya</taxon>
        <taxon>Ascomycota</taxon>
        <taxon>Pezizomycotina</taxon>
        <taxon>Sordariomycetes</taxon>
        <taxon>Sordariomycetidae</taxon>
        <taxon>Sordariales</taxon>
        <taxon>Chaetomiaceae</taxon>
        <taxon>Thermothielavioides</taxon>
    </lineage>
</organism>
<reference evidence="3 4" key="1">
    <citation type="submission" date="2018-04" db="EMBL/GenBank/DDBJ databases">
        <authorList>
            <person name="Huttner S."/>
            <person name="Dainat J."/>
        </authorList>
    </citation>
    <scope>NUCLEOTIDE SEQUENCE [LARGE SCALE GENOMIC DNA]</scope>
</reference>
<dbReference type="InterPro" id="IPR035969">
    <property type="entry name" value="Rab-GAP_TBC_sf"/>
</dbReference>
<dbReference type="FunFam" id="1.10.10.750:FF:000013">
    <property type="entry name" value="Similar to TBC domain protein"/>
    <property type="match status" value="1"/>
</dbReference>
<dbReference type="InterPro" id="IPR000195">
    <property type="entry name" value="Rab-GAP-TBC_dom"/>
</dbReference>
<evidence type="ECO:0000313" key="3">
    <source>
        <dbReference type="EMBL" id="SPQ24892.1"/>
    </source>
</evidence>
<feature type="compositionally biased region" description="Low complexity" evidence="1">
    <location>
        <begin position="25"/>
        <end position="42"/>
    </location>
</feature>
<feature type="compositionally biased region" description="Low complexity" evidence="1">
    <location>
        <begin position="282"/>
        <end position="302"/>
    </location>
</feature>
<evidence type="ECO:0000313" key="4">
    <source>
        <dbReference type="Proteomes" id="UP000289323"/>
    </source>
</evidence>
<feature type="region of interest" description="Disordered" evidence="1">
    <location>
        <begin position="89"/>
        <end position="302"/>
    </location>
</feature>
<proteinExistence type="predicted"/>
<feature type="compositionally biased region" description="Acidic residues" evidence="1">
    <location>
        <begin position="207"/>
        <end position="220"/>
    </location>
</feature>
<feature type="compositionally biased region" description="Low complexity" evidence="1">
    <location>
        <begin position="171"/>
        <end position="181"/>
    </location>
</feature>
<feature type="domain" description="Rab-GAP TBC" evidence="2">
    <location>
        <begin position="475"/>
        <end position="681"/>
    </location>
</feature>
<dbReference type="InterPro" id="IPR053949">
    <property type="entry name" value="SBE2/SBE22_M"/>
</dbReference>
<dbReference type="InterPro" id="IPR050302">
    <property type="entry name" value="Rab_GAP_TBC_domain"/>
</dbReference>
<dbReference type="GO" id="GO:0005096">
    <property type="term" value="F:GTPase activator activity"/>
    <property type="evidence" value="ECO:0007669"/>
    <property type="project" value="TreeGrafter"/>
</dbReference>
<dbReference type="PROSITE" id="PS50086">
    <property type="entry name" value="TBC_RABGAP"/>
    <property type="match status" value="1"/>
</dbReference>
<feature type="compositionally biased region" description="Polar residues" evidence="1">
    <location>
        <begin position="93"/>
        <end position="103"/>
    </location>
</feature>
<dbReference type="PANTHER" id="PTHR47219:SF15">
    <property type="entry name" value="TBC1 DOMAIN FAMILY MEMBER 12 ISOFORM X1"/>
    <property type="match status" value="1"/>
</dbReference>
<accession>A0A446BQX2</accession>
<dbReference type="Pfam" id="PF00566">
    <property type="entry name" value="RabGAP-TBC"/>
    <property type="match status" value="1"/>
</dbReference>
<dbReference type="Gene3D" id="1.10.472.80">
    <property type="entry name" value="Ypt/Rab-GAP domain of gyp1p, domain 3"/>
    <property type="match status" value="1"/>
</dbReference>
<protein>
    <submittedName>
        <fullName evidence="3">A9563b1a-6f19-4e45-9123-196272680280</fullName>
    </submittedName>
</protein>
<dbReference type="EMBL" id="OUUZ01000013">
    <property type="protein sequence ID" value="SPQ24892.1"/>
    <property type="molecule type" value="Genomic_DNA"/>
</dbReference>
<dbReference type="SUPFAM" id="SSF47923">
    <property type="entry name" value="Ypt/Rab-GAP domain of gyp1p"/>
    <property type="match status" value="2"/>
</dbReference>
<dbReference type="Pfam" id="PF22874">
    <property type="entry name" value="SBE2_M"/>
    <property type="match status" value="1"/>
</dbReference>
<feature type="compositionally biased region" description="Polar residues" evidence="1">
    <location>
        <begin position="126"/>
        <end position="137"/>
    </location>
</feature>
<sequence length="745" mass="82311">MMTYERPLHDVVLPSPGSPPGMTASKSSKSSSLSSLPSDDGSVLADVNHFEDIGLDDAQIDPRALSDQHLKTAPNPYSASFSELRVVAKRPVSASSPRPQYTRDSSRNRQQRDFTTLPKSRPSLPVLQSQLRTTNGRVASLGLLPEPCTSPLPVRGLGRQRSHTSMRHRSPSPNLSLSLSPRDPNVVMQPRRSSWQSNRERKTVLELELECDEDDGDEIPDGLILDNVPISPRPPSERSHSRPPSKAPSPERAPKERVRSIGNGTPPVALAQGSLRSPTWKSDSALSTHSSPASSRVSSPTSARAKSWSAALAALNDEAKALTEKLEEHAEEMEHKIQQRSSTGSMPNARRSSDPETAKPRVKSALAELPPLRRSNIMIDPLPISKEKEAVLSRTRPSWLPPKDPAEERRHLKEYQKMMAQSLEADRRRQAAKRARSECRDVAADSIMQIWEQDILPRWNDAIRERRTRDMWWRGIAPRSRGAVWTRAIGNELGLTKTSYEAALSRAREAESKAKSGHGRAEDMRALSWFSAISKDVRERTWPDLRIFQPGGPLHQSLVDILRAYAMYRSDIGYVPGCNTIAALLLLNLPTPTDAFIALANVLNRPLPLSFYLSDAGAKSSAYNLLLHNLSQKSPILHEHLTHLPDPDPDLYLNDVFTGLFTRHLALDAATRLWDVYVFEGDALLVRAGVALLLQKEMALLGTKSIAEVRTALGTAPGGGNSPRVVGGSDEEERWMKAVREAGKA</sequence>